<keyword evidence="2" id="KW-1133">Transmembrane helix</keyword>
<reference evidence="4" key="1">
    <citation type="submission" date="2020-10" db="EMBL/GenBank/DDBJ databases">
        <authorList>
            <person name="Gilroy R."/>
        </authorList>
    </citation>
    <scope>NUCLEOTIDE SEQUENCE</scope>
    <source>
        <strain evidence="4">ChiHjej12B11-29160</strain>
    </source>
</reference>
<dbReference type="CDD" id="cd04187">
    <property type="entry name" value="DPM1_like_bac"/>
    <property type="match status" value="1"/>
</dbReference>
<keyword evidence="2" id="KW-0472">Membrane</keyword>
<evidence type="ECO:0000256" key="1">
    <source>
        <dbReference type="ARBA" id="ARBA00006739"/>
    </source>
</evidence>
<dbReference type="Gene3D" id="3.90.550.10">
    <property type="entry name" value="Spore Coat Polysaccharide Biosynthesis Protein SpsA, Chain A"/>
    <property type="match status" value="1"/>
</dbReference>
<feature type="transmembrane region" description="Helical" evidence="2">
    <location>
        <begin position="256"/>
        <end position="280"/>
    </location>
</feature>
<reference evidence="4" key="2">
    <citation type="journal article" date="2021" name="PeerJ">
        <title>Extensive microbial diversity within the chicken gut microbiome revealed by metagenomics and culture.</title>
        <authorList>
            <person name="Gilroy R."/>
            <person name="Ravi A."/>
            <person name="Getino M."/>
            <person name="Pursley I."/>
            <person name="Horton D.L."/>
            <person name="Alikhan N.F."/>
            <person name="Baker D."/>
            <person name="Gharbi K."/>
            <person name="Hall N."/>
            <person name="Watson M."/>
            <person name="Adriaenssens E.M."/>
            <person name="Foster-Nyarko E."/>
            <person name="Jarju S."/>
            <person name="Secka A."/>
            <person name="Antonio M."/>
            <person name="Oren A."/>
            <person name="Chaudhuri R.R."/>
            <person name="La Ragione R."/>
            <person name="Hildebrand F."/>
            <person name="Pallen M.J."/>
        </authorList>
    </citation>
    <scope>NUCLEOTIDE SEQUENCE</scope>
    <source>
        <strain evidence="4">ChiHjej12B11-29160</strain>
    </source>
</reference>
<organism evidence="4 5">
    <name type="scientific">Candidatus Coprovicinus avistercoris</name>
    <dbReference type="NCBI Taxonomy" id="2840754"/>
    <lineage>
        <taxon>Bacteria</taxon>
        <taxon>Bacillati</taxon>
        <taxon>Actinomycetota</taxon>
        <taxon>Coriobacteriia</taxon>
        <taxon>Coriobacteriales</taxon>
        <taxon>Coriobacteriaceae</taxon>
        <taxon>Coriobacteriaceae incertae sedis</taxon>
        <taxon>Candidatus Coprovicinus</taxon>
    </lineage>
</organism>
<evidence type="ECO:0000313" key="5">
    <source>
        <dbReference type="Proteomes" id="UP000824078"/>
    </source>
</evidence>
<feature type="domain" description="Glycosyltransferase 2-like" evidence="3">
    <location>
        <begin position="24"/>
        <end position="192"/>
    </location>
</feature>
<comment type="similarity">
    <text evidence="1">Belongs to the glycosyltransferase 2 family.</text>
</comment>
<comment type="caution">
    <text evidence="4">The sequence shown here is derived from an EMBL/GenBank/DDBJ whole genome shotgun (WGS) entry which is preliminary data.</text>
</comment>
<evidence type="ECO:0000256" key="2">
    <source>
        <dbReference type="SAM" id="Phobius"/>
    </source>
</evidence>
<dbReference type="Pfam" id="PF00535">
    <property type="entry name" value="Glycos_transf_2"/>
    <property type="match status" value="1"/>
</dbReference>
<evidence type="ECO:0000313" key="4">
    <source>
        <dbReference type="EMBL" id="HIU24777.1"/>
    </source>
</evidence>
<dbReference type="Proteomes" id="UP000824078">
    <property type="component" value="Unassembled WGS sequence"/>
</dbReference>
<dbReference type="PANTHER" id="PTHR48090">
    <property type="entry name" value="UNDECAPRENYL-PHOSPHATE 4-DEOXY-4-FORMAMIDO-L-ARABINOSE TRANSFERASE-RELATED"/>
    <property type="match status" value="1"/>
</dbReference>
<dbReference type="AlphaFoldDB" id="A0A9D1HZ62"/>
<dbReference type="SUPFAM" id="SSF53448">
    <property type="entry name" value="Nucleotide-diphospho-sugar transferases"/>
    <property type="match status" value="1"/>
</dbReference>
<dbReference type="PANTHER" id="PTHR48090:SF8">
    <property type="entry name" value="GLYCOSYLTRANSFERASE CSBB-RELATED"/>
    <property type="match status" value="1"/>
</dbReference>
<accession>A0A9D1HZ62</accession>
<gene>
    <name evidence="4" type="ORF">IAD17_07630</name>
</gene>
<feature type="transmembrane region" description="Helical" evidence="2">
    <location>
        <begin position="292"/>
        <end position="314"/>
    </location>
</feature>
<dbReference type="EMBL" id="DVMQ01000019">
    <property type="protein sequence ID" value="HIU24777.1"/>
    <property type="molecule type" value="Genomic_DNA"/>
</dbReference>
<dbReference type="GO" id="GO:0005886">
    <property type="term" value="C:plasma membrane"/>
    <property type="evidence" value="ECO:0007669"/>
    <property type="project" value="TreeGrafter"/>
</dbReference>
<sequence length="338" mass="37367">MARIEAEDCSAFSDQEAAEETLLTIVVPCHNEQDTINPFLDECSRVAEQLDAFLGIKVHYIFVDDGSSDATLAVLRHVCAEHSEAAFISFSRNFGKEAALYAGLVQAYASEADLIAVMDADLQDPPALLLKMCGLVQDGICERAAAYRVSRDGEPPIRSWFARRFYALMNKVTDLNLRDGARDFSVMTRRFVGAVLSCGEYNRFTKGLFGWVGYSTEWISYHNVERVAGETNWSFFSLLRYALDGIVAYSTKPLEVLSLLGGAISLLALVGLIFIVVRALLFGDPVAGWPSLMTVIVLIGGLLTLGLGVIGYYLSKLYLEVKKRPLYLEKERGGWLES</sequence>
<dbReference type="InterPro" id="IPR029044">
    <property type="entry name" value="Nucleotide-diphossugar_trans"/>
</dbReference>
<dbReference type="InterPro" id="IPR001173">
    <property type="entry name" value="Glyco_trans_2-like"/>
</dbReference>
<keyword evidence="2" id="KW-0812">Transmembrane</keyword>
<proteinExistence type="inferred from homology"/>
<evidence type="ECO:0000259" key="3">
    <source>
        <dbReference type="Pfam" id="PF00535"/>
    </source>
</evidence>
<dbReference type="InterPro" id="IPR050256">
    <property type="entry name" value="Glycosyltransferase_2"/>
</dbReference>
<protein>
    <submittedName>
        <fullName evidence="4">Glycosyltransferase family 2 protein</fullName>
    </submittedName>
</protein>
<name>A0A9D1HZ62_9ACTN</name>